<protein>
    <submittedName>
        <fullName evidence="1">Uncharacterized protein</fullName>
    </submittedName>
</protein>
<name>A0ABR2IDL5_9EUKA</name>
<proteinExistence type="predicted"/>
<dbReference type="EMBL" id="JAPFFF010000018">
    <property type="protein sequence ID" value="KAK8860532.1"/>
    <property type="molecule type" value="Genomic_DNA"/>
</dbReference>
<organism evidence="1 2">
    <name type="scientific">Tritrichomonas musculus</name>
    <dbReference type="NCBI Taxonomy" id="1915356"/>
    <lineage>
        <taxon>Eukaryota</taxon>
        <taxon>Metamonada</taxon>
        <taxon>Parabasalia</taxon>
        <taxon>Tritrichomonadida</taxon>
        <taxon>Tritrichomonadidae</taxon>
        <taxon>Tritrichomonas</taxon>
    </lineage>
</organism>
<comment type="caution">
    <text evidence="1">The sequence shown here is derived from an EMBL/GenBank/DDBJ whole genome shotgun (WGS) entry which is preliminary data.</text>
</comment>
<evidence type="ECO:0000313" key="2">
    <source>
        <dbReference type="Proteomes" id="UP001470230"/>
    </source>
</evidence>
<sequence>MKSNVFYIRISKDRFATIELSKPPGDWFQDVHFQEILVAFADSFYEIYNLTAPRIYKTPHCTFSILACNKSFRSFVFKPIDSNSIVPLSSIPKTFFIRVLGRSDIGEKLSNQAAVDSALRIAPNT</sequence>
<accession>A0ABR2IDL5</accession>
<dbReference type="Proteomes" id="UP001470230">
    <property type="component" value="Unassembled WGS sequence"/>
</dbReference>
<reference evidence="1 2" key="1">
    <citation type="submission" date="2024-04" db="EMBL/GenBank/DDBJ databases">
        <title>Tritrichomonas musculus Genome.</title>
        <authorList>
            <person name="Alves-Ferreira E."/>
            <person name="Grigg M."/>
            <person name="Lorenzi H."/>
            <person name="Galac M."/>
        </authorList>
    </citation>
    <scope>NUCLEOTIDE SEQUENCE [LARGE SCALE GENOMIC DNA]</scope>
    <source>
        <strain evidence="1 2">EAF2021</strain>
    </source>
</reference>
<evidence type="ECO:0000313" key="1">
    <source>
        <dbReference type="EMBL" id="KAK8860532.1"/>
    </source>
</evidence>
<keyword evidence="2" id="KW-1185">Reference proteome</keyword>
<gene>
    <name evidence="1" type="ORF">M9Y10_012197</name>
</gene>